<name>A0ACC2C929_DIPCM</name>
<dbReference type="Proteomes" id="UP001162992">
    <property type="component" value="Chromosome 11"/>
</dbReference>
<evidence type="ECO:0000313" key="2">
    <source>
        <dbReference type="Proteomes" id="UP001162992"/>
    </source>
</evidence>
<proteinExistence type="predicted"/>
<dbReference type="EMBL" id="CM055102">
    <property type="protein sequence ID" value="KAJ7538516.1"/>
    <property type="molecule type" value="Genomic_DNA"/>
</dbReference>
<accession>A0ACC2C929</accession>
<organism evidence="1 2">
    <name type="scientific">Diphasiastrum complanatum</name>
    <name type="common">Issler's clubmoss</name>
    <name type="synonym">Lycopodium complanatum</name>
    <dbReference type="NCBI Taxonomy" id="34168"/>
    <lineage>
        <taxon>Eukaryota</taxon>
        <taxon>Viridiplantae</taxon>
        <taxon>Streptophyta</taxon>
        <taxon>Embryophyta</taxon>
        <taxon>Tracheophyta</taxon>
        <taxon>Lycopodiopsida</taxon>
        <taxon>Lycopodiales</taxon>
        <taxon>Lycopodiaceae</taxon>
        <taxon>Lycopodioideae</taxon>
        <taxon>Diphasiastrum</taxon>
    </lineage>
</organism>
<sequence length="204" mass="21262">MSDDNNLTVSVFLLSDTHLSLASLKRAQVHRYDVNATEDYCNIDVEVAGFWIWESGCTKISKGNTCSLALSKNGDLQLLDGNSVAWSTGTSGKDVRSLQLLNSGDLVLLDSSNAIVWNNSDHNFKNVDQACTAGTPMTTPIPAPTPCSELGSSSNGPASMQEPSGPEASAEGPALASHSSASSLIPAIIAIFLAVSASSTLFLG</sequence>
<gene>
    <name evidence="1" type="ORF">O6H91_11G052200</name>
</gene>
<comment type="caution">
    <text evidence="1">The sequence shown here is derived from an EMBL/GenBank/DDBJ whole genome shotgun (WGS) entry which is preliminary data.</text>
</comment>
<protein>
    <submittedName>
        <fullName evidence="1">Uncharacterized protein</fullName>
    </submittedName>
</protein>
<evidence type="ECO:0000313" key="1">
    <source>
        <dbReference type="EMBL" id="KAJ7538516.1"/>
    </source>
</evidence>
<keyword evidence="2" id="KW-1185">Reference proteome</keyword>
<reference evidence="2" key="1">
    <citation type="journal article" date="2024" name="Proc. Natl. Acad. Sci. U.S.A.">
        <title>Extraordinary preservation of gene collinearity over three hundred million years revealed in homosporous lycophytes.</title>
        <authorList>
            <person name="Li C."/>
            <person name="Wickell D."/>
            <person name="Kuo L.Y."/>
            <person name="Chen X."/>
            <person name="Nie B."/>
            <person name="Liao X."/>
            <person name="Peng D."/>
            <person name="Ji J."/>
            <person name="Jenkins J."/>
            <person name="Williams M."/>
            <person name="Shu S."/>
            <person name="Plott C."/>
            <person name="Barry K."/>
            <person name="Rajasekar S."/>
            <person name="Grimwood J."/>
            <person name="Han X."/>
            <person name="Sun S."/>
            <person name="Hou Z."/>
            <person name="He W."/>
            <person name="Dai G."/>
            <person name="Sun C."/>
            <person name="Schmutz J."/>
            <person name="Leebens-Mack J.H."/>
            <person name="Li F.W."/>
            <person name="Wang L."/>
        </authorList>
    </citation>
    <scope>NUCLEOTIDE SEQUENCE [LARGE SCALE GENOMIC DNA]</scope>
    <source>
        <strain evidence="2">cv. PW_Plant_1</strain>
    </source>
</reference>